<accession>A0A224Y5X6</accession>
<name>A0A224Y5X6_9HEMI</name>
<dbReference type="AlphaFoldDB" id="A0A224Y5X6"/>
<keyword evidence="1" id="KW-0732">Signal</keyword>
<feature type="chain" id="PRO_5013234222" evidence="1">
    <location>
        <begin position="23"/>
        <end position="74"/>
    </location>
</feature>
<evidence type="ECO:0000313" key="2">
    <source>
        <dbReference type="EMBL" id="JAW15899.1"/>
    </source>
</evidence>
<feature type="signal peptide" evidence="1">
    <location>
        <begin position="1"/>
        <end position="22"/>
    </location>
</feature>
<dbReference type="EMBL" id="GFTR01000527">
    <property type="protein sequence ID" value="JAW15899.1"/>
    <property type="molecule type" value="Transcribed_RNA"/>
</dbReference>
<organism evidence="2">
    <name type="scientific">Panstrongylus lignarius</name>
    <dbReference type="NCBI Taxonomy" id="156445"/>
    <lineage>
        <taxon>Eukaryota</taxon>
        <taxon>Metazoa</taxon>
        <taxon>Ecdysozoa</taxon>
        <taxon>Arthropoda</taxon>
        <taxon>Hexapoda</taxon>
        <taxon>Insecta</taxon>
        <taxon>Pterygota</taxon>
        <taxon>Neoptera</taxon>
        <taxon>Paraneoptera</taxon>
        <taxon>Hemiptera</taxon>
        <taxon>Heteroptera</taxon>
        <taxon>Panheteroptera</taxon>
        <taxon>Cimicomorpha</taxon>
        <taxon>Reduviidae</taxon>
        <taxon>Triatominae</taxon>
        <taxon>Panstrongylus</taxon>
    </lineage>
</organism>
<proteinExistence type="predicted"/>
<protein>
    <submittedName>
        <fullName evidence="2">Putative secreted protein</fullName>
    </submittedName>
</protein>
<sequence>MSFQFMYIRFTFYLMISCTSNAHDCLPDWDPKSLYQISGKHVAGSVYSMGTMHSDHRVVLGMVIQIVIYGAEKS</sequence>
<evidence type="ECO:0000256" key="1">
    <source>
        <dbReference type="SAM" id="SignalP"/>
    </source>
</evidence>
<reference evidence="2" key="1">
    <citation type="journal article" date="2018" name="PLoS Negl. Trop. Dis.">
        <title>An insight into the salivary gland and fat body transcriptome of Panstrongylus lignarius (Hemiptera: Heteroptera), the main vector of Chagas disease in Peru.</title>
        <authorList>
            <person name="Nevoa J.C."/>
            <person name="Mendes M.T."/>
            <person name="da Silva M.V."/>
            <person name="Soares S.C."/>
            <person name="Oliveira C.J.F."/>
            <person name="Ribeiro J.M.C."/>
        </authorList>
    </citation>
    <scope>NUCLEOTIDE SEQUENCE</scope>
</reference>